<dbReference type="InterPro" id="IPR019721">
    <property type="entry name" value="NADH-UbQ_OxRdtase_su21_N"/>
</dbReference>
<organism evidence="3 4">
    <name type="scientific">Rhodotorula paludigena</name>
    <dbReference type="NCBI Taxonomy" id="86838"/>
    <lineage>
        <taxon>Eukaryota</taxon>
        <taxon>Fungi</taxon>
        <taxon>Dikarya</taxon>
        <taxon>Basidiomycota</taxon>
        <taxon>Pucciniomycotina</taxon>
        <taxon>Microbotryomycetes</taxon>
        <taxon>Sporidiobolales</taxon>
        <taxon>Sporidiobolaceae</taxon>
        <taxon>Rhodotorula</taxon>
    </lineage>
</organism>
<name>A0AAV5GC69_9BASI</name>
<accession>A0AAV5GC69</accession>
<dbReference type="AlphaFoldDB" id="A0AAV5GC69"/>
<dbReference type="Pfam" id="PF12853">
    <property type="entry name" value="NADH_u_ox_C"/>
    <property type="match status" value="1"/>
</dbReference>
<evidence type="ECO:0000313" key="3">
    <source>
        <dbReference type="EMBL" id="GJN90066.1"/>
    </source>
</evidence>
<dbReference type="PANTHER" id="PTHR34062:SF1">
    <property type="entry name" value="NADH-UBIQUINONE OXIDOREDUCTASE 21KDA SUBUNIT N-TERMINAL DOMAIN-CONTAINING PROTEIN"/>
    <property type="match status" value="1"/>
</dbReference>
<protein>
    <recommendedName>
        <fullName evidence="5">NADH-ubiquinone oxidoreductase 21 kDa subunit</fullName>
    </recommendedName>
</protein>
<evidence type="ECO:0008006" key="5">
    <source>
        <dbReference type="Google" id="ProtNLM"/>
    </source>
</evidence>
<reference evidence="3 4" key="1">
    <citation type="submission" date="2021-12" db="EMBL/GenBank/DDBJ databases">
        <title>High titer production of polyol ester of fatty acids by Rhodotorula paludigena BS15 towards product separation-free biomass refinery.</title>
        <authorList>
            <person name="Mano J."/>
            <person name="Ono H."/>
            <person name="Tanaka T."/>
            <person name="Naito K."/>
            <person name="Sushida H."/>
            <person name="Ike M."/>
            <person name="Tokuyasu K."/>
            <person name="Kitaoka M."/>
        </authorList>
    </citation>
    <scope>NUCLEOTIDE SEQUENCE [LARGE SCALE GENOMIC DNA]</scope>
    <source>
        <strain evidence="3 4">BS15</strain>
    </source>
</reference>
<dbReference type="Pfam" id="PF10785">
    <property type="entry name" value="NADH-u_ox-rdase"/>
    <property type="match status" value="1"/>
</dbReference>
<evidence type="ECO:0000259" key="1">
    <source>
        <dbReference type="Pfam" id="PF10785"/>
    </source>
</evidence>
<feature type="domain" description="NADH-ubiquinone oxidoreductase 21kDa subunit N-terminal" evidence="1">
    <location>
        <begin position="11"/>
        <end position="96"/>
    </location>
</feature>
<dbReference type="PANTHER" id="PTHR34062">
    <property type="entry name" value="OXIDOREDUCTASE 21 KDA SUBUNIT, PUTATIVE (AFU_ORTHOLOGUE AFUA_4G04750)-RELATED"/>
    <property type="match status" value="1"/>
</dbReference>
<dbReference type="InterPro" id="IPR024549">
    <property type="entry name" value="NADH-UbQ_OxRdtase_su21_C_fun"/>
</dbReference>
<proteinExistence type="predicted"/>
<comment type="caution">
    <text evidence="3">The sequence shown here is derived from an EMBL/GenBank/DDBJ whole genome shotgun (WGS) entry which is preliminary data.</text>
</comment>
<evidence type="ECO:0000313" key="4">
    <source>
        <dbReference type="Proteomes" id="UP001342314"/>
    </source>
</evidence>
<dbReference type="Proteomes" id="UP001342314">
    <property type="component" value="Unassembled WGS sequence"/>
</dbReference>
<evidence type="ECO:0000259" key="2">
    <source>
        <dbReference type="Pfam" id="PF12853"/>
    </source>
</evidence>
<sequence length="168" mass="18654">MSVSDVNNLATPYPVVDADPHFNRVLANLRTQDYLLWGGATAFAPGAIYGMELADPTKLGRAGLRPTLRLATWLGFAGGFLLAYQNASLRLWGWKENAAEQEQDRAELTARAKAGQALYGESELPEYIQGVAHRNSMWSQLKFGVLPWFNFVNHPFHGTDPAKYKEDA</sequence>
<gene>
    <name evidence="3" type="ORF">Rhopal_003064-T1</name>
</gene>
<dbReference type="EMBL" id="BQKY01000006">
    <property type="protein sequence ID" value="GJN90066.1"/>
    <property type="molecule type" value="Genomic_DNA"/>
</dbReference>
<dbReference type="InterPro" id="IPR053229">
    <property type="entry name" value="NADH-Q_oxidrdct_subunit"/>
</dbReference>
<feature type="domain" description="NADH-ubiquinone oxidoreductase 21kDa subunit C-terminal fungi" evidence="2">
    <location>
        <begin position="105"/>
        <end position="167"/>
    </location>
</feature>
<keyword evidence="4" id="KW-1185">Reference proteome</keyword>